<evidence type="ECO:0000313" key="3">
    <source>
        <dbReference type="Proteomes" id="UP000324222"/>
    </source>
</evidence>
<name>A0A5B7EWF2_PORTR</name>
<evidence type="ECO:0000313" key="2">
    <source>
        <dbReference type="EMBL" id="MPC39091.1"/>
    </source>
</evidence>
<dbReference type="EMBL" id="VSRR010004255">
    <property type="protein sequence ID" value="MPC39091.1"/>
    <property type="molecule type" value="Genomic_DNA"/>
</dbReference>
<feature type="region of interest" description="Disordered" evidence="1">
    <location>
        <begin position="61"/>
        <end position="81"/>
    </location>
</feature>
<keyword evidence="3" id="KW-1185">Reference proteome</keyword>
<proteinExistence type="predicted"/>
<sequence length="96" mass="10942">MLFVYILFVRRSFKAPPWQRQRLRGRRLAPARDNSVFHPTAATTRDSNVCRGCPETRSAGWTSGPHTIEPFASPSKGRHRGACPSPPWFRCLMNQC</sequence>
<protein>
    <submittedName>
        <fullName evidence="2">Uncharacterized protein</fullName>
    </submittedName>
</protein>
<comment type="caution">
    <text evidence="2">The sequence shown here is derived from an EMBL/GenBank/DDBJ whole genome shotgun (WGS) entry which is preliminary data.</text>
</comment>
<evidence type="ECO:0000256" key="1">
    <source>
        <dbReference type="SAM" id="MobiDB-lite"/>
    </source>
</evidence>
<dbReference type="Proteomes" id="UP000324222">
    <property type="component" value="Unassembled WGS sequence"/>
</dbReference>
<accession>A0A5B7EWF2</accession>
<gene>
    <name evidence="2" type="ORF">E2C01_032611</name>
</gene>
<dbReference type="AlphaFoldDB" id="A0A5B7EWF2"/>
<reference evidence="2 3" key="1">
    <citation type="submission" date="2019-05" db="EMBL/GenBank/DDBJ databases">
        <title>Another draft genome of Portunus trituberculatus and its Hox gene families provides insights of decapod evolution.</title>
        <authorList>
            <person name="Jeong J.-H."/>
            <person name="Song I."/>
            <person name="Kim S."/>
            <person name="Choi T."/>
            <person name="Kim D."/>
            <person name="Ryu S."/>
            <person name="Kim W."/>
        </authorList>
    </citation>
    <scope>NUCLEOTIDE SEQUENCE [LARGE SCALE GENOMIC DNA]</scope>
    <source>
        <tissue evidence="2">Muscle</tissue>
    </source>
</reference>
<organism evidence="2 3">
    <name type="scientific">Portunus trituberculatus</name>
    <name type="common">Swimming crab</name>
    <name type="synonym">Neptunus trituberculatus</name>
    <dbReference type="NCBI Taxonomy" id="210409"/>
    <lineage>
        <taxon>Eukaryota</taxon>
        <taxon>Metazoa</taxon>
        <taxon>Ecdysozoa</taxon>
        <taxon>Arthropoda</taxon>
        <taxon>Crustacea</taxon>
        <taxon>Multicrustacea</taxon>
        <taxon>Malacostraca</taxon>
        <taxon>Eumalacostraca</taxon>
        <taxon>Eucarida</taxon>
        <taxon>Decapoda</taxon>
        <taxon>Pleocyemata</taxon>
        <taxon>Brachyura</taxon>
        <taxon>Eubrachyura</taxon>
        <taxon>Portunoidea</taxon>
        <taxon>Portunidae</taxon>
        <taxon>Portuninae</taxon>
        <taxon>Portunus</taxon>
    </lineage>
</organism>